<evidence type="ECO:0000256" key="6">
    <source>
        <dbReference type="ARBA" id="ARBA00023136"/>
    </source>
</evidence>
<evidence type="ECO:0000256" key="1">
    <source>
        <dbReference type="ARBA" id="ARBA00004651"/>
    </source>
</evidence>
<dbReference type="RefSeq" id="WP_176533392.1">
    <property type="nucleotide sequence ID" value="NZ_CP088022.1"/>
</dbReference>
<keyword evidence="2" id="KW-0813">Transport</keyword>
<dbReference type="InterPro" id="IPR020846">
    <property type="entry name" value="MFS_dom"/>
</dbReference>
<dbReference type="PANTHER" id="PTHR23513:SF11">
    <property type="entry name" value="STAPHYLOFERRIN A TRANSPORTER"/>
    <property type="match status" value="1"/>
</dbReference>
<dbReference type="GO" id="GO:0022857">
    <property type="term" value="F:transmembrane transporter activity"/>
    <property type="evidence" value="ECO:0007669"/>
    <property type="project" value="InterPro"/>
</dbReference>
<evidence type="ECO:0000256" key="4">
    <source>
        <dbReference type="ARBA" id="ARBA00022692"/>
    </source>
</evidence>
<comment type="subcellular location">
    <subcellularLocation>
        <location evidence="1">Cell membrane</location>
        <topology evidence="1">Multi-pass membrane protein</topology>
    </subcellularLocation>
</comment>
<evidence type="ECO:0000313" key="9">
    <source>
        <dbReference type="EMBL" id="NVL10069.1"/>
    </source>
</evidence>
<protein>
    <submittedName>
        <fullName evidence="9">MFS transporter</fullName>
    </submittedName>
</protein>
<dbReference type="Pfam" id="PF05977">
    <property type="entry name" value="MFS_3"/>
    <property type="match status" value="1"/>
</dbReference>
<dbReference type="Gene3D" id="1.20.1250.20">
    <property type="entry name" value="MFS general substrate transporter like domains"/>
    <property type="match status" value="1"/>
</dbReference>
<feature type="transmembrane region" description="Helical" evidence="7">
    <location>
        <begin position="66"/>
        <end position="83"/>
    </location>
</feature>
<feature type="transmembrane region" description="Helical" evidence="7">
    <location>
        <begin position="234"/>
        <end position="260"/>
    </location>
</feature>
<sequence>MPFQLAVPTHVETFRQSLRLLRAPRFGTYFAATLLSNIGTWSQQIAEPWLLLSLGASSFVIGLDSFVQSAPAFLLIVAGGMLADNADRRWVVAKFQAIQMMCPVALVVLMLTELVEPWMVIVLSLIVGVTDALSMPSFQTIAPSLVKQDQIGSAIALNATQFNLSRIAGPALGGLLIASVGAISCFVANAVSYLPFIAVAIWVLPAGSANLGPDRSLDRHQLLLGLRRIIASDYMRGALTTVLITSTLCGPLIVFCPVLVKEILHGDSNQFSLAIGAFGLGGLLGAVVMLGVEPGRDKRQLSIAFAAAYGAMTAIAAANPWTSVLPLLLVVAGFCMSISNTAANALLNAAAPVRLRGRTISLYMLAMRGGLSFGSLLTGICVDYVGVRYALLVNGVTALAVQLIFGRRWLRANSQAALHPSMRSPAPRRS</sequence>
<evidence type="ECO:0000256" key="3">
    <source>
        <dbReference type="ARBA" id="ARBA00022475"/>
    </source>
</evidence>
<reference evidence="9" key="1">
    <citation type="submission" date="2020-06" db="EMBL/GenBank/DDBJ databases">
        <title>Whole Genome Sequence of Bradyrhizobium sp. Strain 66S1MB.</title>
        <authorList>
            <person name="Bromfield E."/>
            <person name="Cloutier S."/>
        </authorList>
    </citation>
    <scope>NUCLEOTIDE SEQUENCE</scope>
    <source>
        <strain evidence="9">66S1MB</strain>
    </source>
</reference>
<dbReference type="PROSITE" id="PS50850">
    <property type="entry name" value="MFS"/>
    <property type="match status" value="1"/>
</dbReference>
<comment type="caution">
    <text evidence="9">The sequence shown here is derived from an EMBL/GenBank/DDBJ whole genome shotgun (WGS) entry which is preliminary data.</text>
</comment>
<evidence type="ECO:0000259" key="8">
    <source>
        <dbReference type="PROSITE" id="PS50850"/>
    </source>
</evidence>
<feature type="transmembrane region" description="Helical" evidence="7">
    <location>
        <begin position="301"/>
        <end position="318"/>
    </location>
</feature>
<keyword evidence="3" id="KW-1003">Cell membrane</keyword>
<dbReference type="EMBL" id="JABWSX010000001">
    <property type="protein sequence ID" value="NVL10069.1"/>
    <property type="molecule type" value="Genomic_DNA"/>
</dbReference>
<dbReference type="AlphaFoldDB" id="A0A973WS62"/>
<feature type="transmembrane region" description="Helical" evidence="7">
    <location>
        <begin position="167"/>
        <end position="187"/>
    </location>
</feature>
<accession>A0A973WS62</accession>
<feature type="transmembrane region" description="Helical" evidence="7">
    <location>
        <begin position="386"/>
        <end position="405"/>
    </location>
</feature>
<feature type="transmembrane region" description="Helical" evidence="7">
    <location>
        <begin position="359"/>
        <end position="380"/>
    </location>
</feature>
<dbReference type="PANTHER" id="PTHR23513">
    <property type="entry name" value="INTEGRAL MEMBRANE EFFLUX PROTEIN-RELATED"/>
    <property type="match status" value="1"/>
</dbReference>
<dbReference type="SUPFAM" id="SSF103473">
    <property type="entry name" value="MFS general substrate transporter"/>
    <property type="match status" value="1"/>
</dbReference>
<proteinExistence type="predicted"/>
<feature type="domain" description="Major facilitator superfamily (MFS) profile" evidence="8">
    <location>
        <begin position="226"/>
        <end position="430"/>
    </location>
</feature>
<organism evidence="9">
    <name type="scientific">Bradyrhizobium quebecense</name>
    <dbReference type="NCBI Taxonomy" id="2748629"/>
    <lineage>
        <taxon>Bacteria</taxon>
        <taxon>Pseudomonadati</taxon>
        <taxon>Pseudomonadota</taxon>
        <taxon>Alphaproteobacteria</taxon>
        <taxon>Hyphomicrobiales</taxon>
        <taxon>Nitrobacteraceae</taxon>
        <taxon>Bradyrhizobium</taxon>
    </lineage>
</organism>
<keyword evidence="6 7" id="KW-0472">Membrane</keyword>
<feature type="transmembrane region" description="Helical" evidence="7">
    <location>
        <begin position="272"/>
        <end position="292"/>
    </location>
</feature>
<evidence type="ECO:0000256" key="7">
    <source>
        <dbReference type="SAM" id="Phobius"/>
    </source>
</evidence>
<evidence type="ECO:0000256" key="2">
    <source>
        <dbReference type="ARBA" id="ARBA00022448"/>
    </source>
</evidence>
<name>A0A973WS62_9BRAD</name>
<feature type="transmembrane region" description="Helical" evidence="7">
    <location>
        <begin position="324"/>
        <end position="347"/>
    </location>
</feature>
<keyword evidence="4 7" id="KW-0812">Transmembrane</keyword>
<keyword evidence="5 7" id="KW-1133">Transmembrane helix</keyword>
<dbReference type="GO" id="GO:0005886">
    <property type="term" value="C:plasma membrane"/>
    <property type="evidence" value="ECO:0007669"/>
    <property type="project" value="UniProtKB-SubCell"/>
</dbReference>
<dbReference type="InterPro" id="IPR036259">
    <property type="entry name" value="MFS_trans_sf"/>
</dbReference>
<dbReference type="CDD" id="cd06173">
    <property type="entry name" value="MFS_MefA_like"/>
    <property type="match status" value="1"/>
</dbReference>
<gene>
    <name evidence="9" type="ORF">HU230_30615</name>
</gene>
<evidence type="ECO:0000256" key="5">
    <source>
        <dbReference type="ARBA" id="ARBA00022989"/>
    </source>
</evidence>
<dbReference type="InterPro" id="IPR010290">
    <property type="entry name" value="TM_effector"/>
</dbReference>